<sequence length="639" mass="67073">MKIMESFRPLLRSKLNLPSGPSNVIVTGSFDNWGKTLPLVKQTDGSFELTVPFPKDTEVLYKYVVDGEWLVNPAQSVGTDSNGIENNVLTSDELVTAERQNQIPEAGGLAVIPGSLNTTVMPSTEGQQTTLGEPGIFIPKDKDSLAAFATYEDTNRDLNNDLTKSETTAPAATLTPEERKKQKKKLKRTKYKLNKKAKAAQTADATTSTSAESTPVPEDSPKRDAVIAASAATAATTVSDEKPDIAEAAAKEAYGNNEEGTTSSSVSSTGDAEGDAAVEKANNGPTIAAVVVEETVVETVAPIEQSVSEKDVAPVETQNSAPPAPYALTEKDLAESTVVSGEKKDVELDAPIRDEATNAATPYSLTENEIAEPVDAPAETKPTDDDKKEVASRDTLDPTVVGVVGAAAGAGALAGSAESKTIHLADAVATEISQEKAVSPSIQPAIDEPIEDPAGLGTVPKNEIEDKKFLVPTLVSEPAIEEPITQVEEPSESFAGPAFAAQLAPSSKIEDVPVVPVSNQAKEVTALPVDGDKIESEEEIIIAQGGHDRAAIEKQIIAAEDGPVSVEELQPTVSEAKQLAEEAHIPLDEIKAAPVPVKQKNASSTSGKNDSGKGSSSGKSDGKEKKKRGLFSKLKKIFK</sequence>
<feature type="region of interest" description="Disordered" evidence="1">
    <location>
        <begin position="303"/>
        <end position="394"/>
    </location>
</feature>
<dbReference type="PANTHER" id="PTHR10343:SF94">
    <property type="entry name" value="MDG1P"/>
    <property type="match status" value="1"/>
</dbReference>
<dbReference type="GO" id="GO:0031588">
    <property type="term" value="C:nucleotide-activated protein kinase complex"/>
    <property type="evidence" value="ECO:0007669"/>
    <property type="project" value="TreeGrafter"/>
</dbReference>
<dbReference type="GO" id="GO:0007165">
    <property type="term" value="P:signal transduction"/>
    <property type="evidence" value="ECO:0007669"/>
    <property type="project" value="TreeGrafter"/>
</dbReference>
<name>A0A8H7L8X1_9ASCO</name>
<dbReference type="GO" id="GO:0005634">
    <property type="term" value="C:nucleus"/>
    <property type="evidence" value="ECO:0007669"/>
    <property type="project" value="TreeGrafter"/>
</dbReference>
<feature type="compositionally biased region" description="Low complexity" evidence="1">
    <location>
        <begin position="166"/>
        <end position="175"/>
    </location>
</feature>
<dbReference type="InterPro" id="IPR050827">
    <property type="entry name" value="CRP1_MDG1_kinase"/>
</dbReference>
<feature type="compositionally biased region" description="Basic and acidic residues" evidence="1">
    <location>
        <begin position="341"/>
        <end position="356"/>
    </location>
</feature>
<feature type="compositionally biased region" description="Basic and acidic residues" evidence="1">
    <location>
        <begin position="381"/>
        <end position="394"/>
    </location>
</feature>
<feature type="compositionally biased region" description="Basic residues" evidence="1">
    <location>
        <begin position="625"/>
        <end position="639"/>
    </location>
</feature>
<proteinExistence type="predicted"/>
<protein>
    <recommendedName>
        <fullName evidence="2">AMP-activated protein kinase glycogen-binding domain-containing protein</fullName>
    </recommendedName>
</protein>
<accession>A0A8H7L8X1</accession>
<dbReference type="Pfam" id="PF16561">
    <property type="entry name" value="AMPK1_CBM"/>
    <property type="match status" value="1"/>
</dbReference>
<dbReference type="InterPro" id="IPR032640">
    <property type="entry name" value="AMPK1_CBM"/>
</dbReference>
<feature type="compositionally biased region" description="Basic residues" evidence="1">
    <location>
        <begin position="181"/>
        <end position="198"/>
    </location>
</feature>
<dbReference type="Proteomes" id="UP000649328">
    <property type="component" value="Unassembled WGS sequence"/>
</dbReference>
<feature type="compositionally biased region" description="Polar residues" evidence="1">
    <location>
        <begin position="358"/>
        <end position="367"/>
    </location>
</feature>
<dbReference type="OrthoDB" id="5976022at2759"/>
<dbReference type="EMBL" id="JACBPP010000006">
    <property type="protein sequence ID" value="KAF8001121.1"/>
    <property type="molecule type" value="Genomic_DNA"/>
</dbReference>
<feature type="region of interest" description="Disordered" evidence="1">
    <location>
        <begin position="157"/>
        <end position="223"/>
    </location>
</feature>
<dbReference type="CDD" id="cd02859">
    <property type="entry name" value="E_set_AMPKbeta_like_N"/>
    <property type="match status" value="1"/>
</dbReference>
<dbReference type="PANTHER" id="PTHR10343">
    <property type="entry name" value="5'-AMP-ACTIVATED PROTEIN KINASE , BETA SUBUNIT"/>
    <property type="match status" value="1"/>
</dbReference>
<dbReference type="GO" id="GO:0019901">
    <property type="term" value="F:protein kinase binding"/>
    <property type="evidence" value="ECO:0007669"/>
    <property type="project" value="TreeGrafter"/>
</dbReference>
<dbReference type="InterPro" id="IPR014756">
    <property type="entry name" value="Ig_E-set"/>
</dbReference>
<feature type="compositionally biased region" description="Low complexity" evidence="1">
    <location>
        <begin position="199"/>
        <end position="214"/>
    </location>
</feature>
<comment type="caution">
    <text evidence="3">The sequence shown here is derived from an EMBL/GenBank/DDBJ whole genome shotgun (WGS) entry which is preliminary data.</text>
</comment>
<evidence type="ECO:0000313" key="4">
    <source>
        <dbReference type="Proteomes" id="UP000649328"/>
    </source>
</evidence>
<feature type="region of interest" description="Disordered" evidence="1">
    <location>
        <begin position="248"/>
        <end position="282"/>
    </location>
</feature>
<dbReference type="InterPro" id="IPR013783">
    <property type="entry name" value="Ig-like_fold"/>
</dbReference>
<organism evidence="3 4">
    <name type="scientific">Metschnikowia pulcherrima</name>
    <dbReference type="NCBI Taxonomy" id="27326"/>
    <lineage>
        <taxon>Eukaryota</taxon>
        <taxon>Fungi</taxon>
        <taxon>Dikarya</taxon>
        <taxon>Ascomycota</taxon>
        <taxon>Saccharomycotina</taxon>
        <taxon>Pichiomycetes</taxon>
        <taxon>Metschnikowiaceae</taxon>
        <taxon>Metschnikowia</taxon>
    </lineage>
</organism>
<evidence type="ECO:0000256" key="1">
    <source>
        <dbReference type="SAM" id="MobiDB-lite"/>
    </source>
</evidence>
<evidence type="ECO:0000259" key="2">
    <source>
        <dbReference type="Pfam" id="PF16561"/>
    </source>
</evidence>
<evidence type="ECO:0000313" key="3">
    <source>
        <dbReference type="EMBL" id="KAF8001121.1"/>
    </source>
</evidence>
<gene>
    <name evidence="3" type="ORF">HF325_004910</name>
</gene>
<dbReference type="GO" id="GO:0005737">
    <property type="term" value="C:cytoplasm"/>
    <property type="evidence" value="ECO:0007669"/>
    <property type="project" value="TreeGrafter"/>
</dbReference>
<dbReference type="AlphaFoldDB" id="A0A8H7L8X1"/>
<feature type="domain" description="AMP-activated protein kinase glycogen-binding" evidence="2">
    <location>
        <begin position="19"/>
        <end position="90"/>
    </location>
</feature>
<dbReference type="SUPFAM" id="SSF81296">
    <property type="entry name" value="E set domains"/>
    <property type="match status" value="1"/>
</dbReference>
<reference evidence="3" key="1">
    <citation type="submission" date="2020-10" db="EMBL/GenBank/DDBJ databases">
        <title>The Whole-Genome Sequence of Metschnikowia persimmonesis, a Novel Endophytic Yeast Species Isolated from Medicinal Plant Diospyros kaki Thumb.</title>
        <authorList>
            <person name="Rahmat E."/>
            <person name="Kang Y."/>
        </authorList>
    </citation>
    <scope>NUCLEOTIDE SEQUENCE</scope>
    <source>
        <strain evidence="3">KIOM G15050</strain>
    </source>
</reference>
<feature type="region of interest" description="Disordered" evidence="1">
    <location>
        <begin position="585"/>
        <end position="639"/>
    </location>
</feature>
<feature type="compositionally biased region" description="Low complexity" evidence="1">
    <location>
        <begin position="603"/>
        <end position="619"/>
    </location>
</feature>
<keyword evidence="4" id="KW-1185">Reference proteome</keyword>
<dbReference type="Gene3D" id="2.60.40.10">
    <property type="entry name" value="Immunoglobulins"/>
    <property type="match status" value="1"/>
</dbReference>